<evidence type="ECO:0000256" key="2">
    <source>
        <dbReference type="ARBA" id="ARBA00022741"/>
    </source>
</evidence>
<keyword evidence="7" id="KW-0472">Membrane</keyword>
<keyword evidence="9" id="KW-0723">Serine/threonine-protein kinase</keyword>
<dbReference type="PANTHER" id="PTHR43289">
    <property type="entry name" value="MITOGEN-ACTIVATED PROTEIN KINASE KINASE KINASE 20-RELATED"/>
    <property type="match status" value="1"/>
</dbReference>
<feature type="binding site" evidence="5">
    <location>
        <position position="63"/>
    </location>
    <ligand>
        <name>ATP</name>
        <dbReference type="ChEBI" id="CHEBI:30616"/>
    </ligand>
</feature>
<reference evidence="9 10" key="1">
    <citation type="submission" date="2019-08" db="EMBL/GenBank/DDBJ databases">
        <authorList>
            <person name="Liang Q."/>
        </authorList>
    </citation>
    <scope>NUCLEOTIDE SEQUENCE [LARGE SCALE GENOMIC DNA]</scope>
    <source>
        <strain evidence="9 10">V1718</strain>
    </source>
</reference>
<evidence type="ECO:0000259" key="8">
    <source>
        <dbReference type="PROSITE" id="PS50011"/>
    </source>
</evidence>
<evidence type="ECO:0000256" key="4">
    <source>
        <dbReference type="ARBA" id="ARBA00022840"/>
    </source>
</evidence>
<dbReference type="PROSITE" id="PS00108">
    <property type="entry name" value="PROTEIN_KINASE_ST"/>
    <property type="match status" value="2"/>
</dbReference>
<feature type="region of interest" description="Disordered" evidence="6">
    <location>
        <begin position="674"/>
        <end position="698"/>
    </location>
</feature>
<keyword evidence="7" id="KW-0812">Transmembrane</keyword>
<feature type="transmembrane region" description="Helical" evidence="7">
    <location>
        <begin position="723"/>
        <end position="742"/>
    </location>
</feature>
<dbReference type="AlphaFoldDB" id="A0A5B8Y036"/>
<dbReference type="OrthoDB" id="9813021at2"/>
<feature type="compositionally biased region" description="Pro residues" evidence="6">
    <location>
        <begin position="7"/>
        <end position="18"/>
    </location>
</feature>
<keyword evidence="1" id="KW-0808">Transferase</keyword>
<keyword evidence="2 5" id="KW-0547">Nucleotide-binding</keyword>
<dbReference type="GO" id="GO:0004674">
    <property type="term" value="F:protein serine/threonine kinase activity"/>
    <property type="evidence" value="ECO:0007669"/>
    <property type="project" value="UniProtKB-KW"/>
</dbReference>
<dbReference type="InterPro" id="IPR000719">
    <property type="entry name" value="Prot_kinase_dom"/>
</dbReference>
<evidence type="ECO:0000256" key="3">
    <source>
        <dbReference type="ARBA" id="ARBA00022777"/>
    </source>
</evidence>
<dbReference type="PROSITE" id="PS50011">
    <property type="entry name" value="PROTEIN_KINASE_DOM"/>
    <property type="match status" value="2"/>
</dbReference>
<dbReference type="Gene3D" id="1.10.510.10">
    <property type="entry name" value="Transferase(Phosphotransferase) domain 1"/>
    <property type="match status" value="2"/>
</dbReference>
<evidence type="ECO:0000256" key="5">
    <source>
        <dbReference type="PROSITE-ProRule" id="PRU10141"/>
    </source>
</evidence>
<sequence>MNKDFKIPPPSLPRPVGPAAPRLPQAGDEIDGRYRLVKKIGVGTSGAVYEGVQLSVDRRVAIKILKPGHYHDENYRERFSREAKAIARLSHTNCIALHDFGFSDDIHSLYMVMEYVDGVELFELMQSGELGFVRSLRIAIQIAEALSHAHRLGILHRDLKPENVVVGKEDVIKVLDFGLARMLDLFGDDSGRRLTADGTIYGTPAYMSPEQCGGEVDVTVHSDIYSLGIILYQLFEGRLPFDSREIVAILIKHKTEPPPPMQTPVPERLKALIFRMLEKDKNKRPKTAYEVADILRAILLNHAMRDDKMSPDVSQEIQLSFLKSEIDESREFFPDTYESQRSNEYGLQVRNSGKHRAIRAIMTGRGKTEHLPGQLLNNRYKIIAELGSGIMSTVFVAEDVEAKKTVAVKVLSADLPPEFRASERFGREIEMLDALEHPNIIRLLGHGFDLSLDRHFLVMELASGDTLDTLCEEHRTSLDLAMHVAYAVTDALAYAHRSGVVHRDIKPSNVMLVPCDDGTVSIRVLDFGLALMHAEQSRLTEHGTVPGTVAYFAPERLKGQDATTAADVYSLGVVLYTCLCGHPPYEDKDSVRLAARILKGGAAPLKSFVHEVPSELSDLIMQMMDPVPTNRPQANQVKERLESIWHHHHIAAVRVQHKGPAADPVSAWKLRRRVEPPNERAPQPTNPEVPVVSRADASDSQQFRRHETIIAQPPPEPWRPTPAMILIAVLVVVVLILAFSTLST</sequence>
<dbReference type="InterPro" id="IPR017441">
    <property type="entry name" value="Protein_kinase_ATP_BS"/>
</dbReference>
<dbReference type="SMART" id="SM00220">
    <property type="entry name" value="S_TKc"/>
    <property type="match status" value="2"/>
</dbReference>
<dbReference type="GO" id="GO:0005524">
    <property type="term" value="F:ATP binding"/>
    <property type="evidence" value="ECO:0007669"/>
    <property type="project" value="UniProtKB-UniRule"/>
</dbReference>
<organism evidence="9 10">
    <name type="scientific">Microvenator marinus</name>
    <dbReference type="NCBI Taxonomy" id="2600177"/>
    <lineage>
        <taxon>Bacteria</taxon>
        <taxon>Deltaproteobacteria</taxon>
        <taxon>Bradymonadales</taxon>
        <taxon>Microvenatoraceae</taxon>
        <taxon>Microvenator</taxon>
    </lineage>
</organism>
<keyword evidence="3 9" id="KW-0418">Kinase</keyword>
<dbReference type="EMBL" id="CP042467">
    <property type="protein sequence ID" value="QED29296.1"/>
    <property type="molecule type" value="Genomic_DNA"/>
</dbReference>
<keyword evidence="7" id="KW-1133">Transmembrane helix</keyword>
<dbReference type="InterPro" id="IPR008271">
    <property type="entry name" value="Ser/Thr_kinase_AS"/>
</dbReference>
<dbReference type="InterPro" id="IPR011009">
    <property type="entry name" value="Kinase-like_dom_sf"/>
</dbReference>
<proteinExistence type="predicted"/>
<evidence type="ECO:0000256" key="7">
    <source>
        <dbReference type="SAM" id="Phobius"/>
    </source>
</evidence>
<protein>
    <submittedName>
        <fullName evidence="9">Serine/threonine protein kinase</fullName>
    </submittedName>
</protein>
<dbReference type="Pfam" id="PF00069">
    <property type="entry name" value="Pkinase"/>
    <property type="match status" value="2"/>
</dbReference>
<feature type="region of interest" description="Disordered" evidence="6">
    <location>
        <begin position="1"/>
        <end position="26"/>
    </location>
</feature>
<evidence type="ECO:0000256" key="6">
    <source>
        <dbReference type="SAM" id="MobiDB-lite"/>
    </source>
</evidence>
<keyword evidence="10" id="KW-1185">Reference proteome</keyword>
<gene>
    <name evidence="9" type="ORF">FRD01_19070</name>
</gene>
<dbReference type="SUPFAM" id="SSF56112">
    <property type="entry name" value="Protein kinase-like (PK-like)"/>
    <property type="match status" value="2"/>
</dbReference>
<dbReference type="Gene3D" id="3.30.200.20">
    <property type="entry name" value="Phosphorylase Kinase, domain 1"/>
    <property type="match status" value="2"/>
</dbReference>
<evidence type="ECO:0000256" key="1">
    <source>
        <dbReference type="ARBA" id="ARBA00022679"/>
    </source>
</evidence>
<evidence type="ECO:0000313" key="10">
    <source>
        <dbReference type="Proteomes" id="UP000321595"/>
    </source>
</evidence>
<dbReference type="PROSITE" id="PS00107">
    <property type="entry name" value="PROTEIN_KINASE_ATP"/>
    <property type="match status" value="2"/>
</dbReference>
<dbReference type="RefSeq" id="WP_146962529.1">
    <property type="nucleotide sequence ID" value="NZ_CP042467.1"/>
</dbReference>
<keyword evidence="4 5" id="KW-0067">ATP-binding</keyword>
<dbReference type="Proteomes" id="UP000321595">
    <property type="component" value="Chromosome"/>
</dbReference>
<feature type="domain" description="Protein kinase" evidence="8">
    <location>
        <begin position="380"/>
        <end position="650"/>
    </location>
</feature>
<accession>A0A5B8Y036</accession>
<feature type="domain" description="Protein kinase" evidence="8">
    <location>
        <begin position="34"/>
        <end position="299"/>
    </location>
</feature>
<evidence type="ECO:0000313" key="9">
    <source>
        <dbReference type="EMBL" id="QED29296.1"/>
    </source>
</evidence>
<dbReference type="PANTHER" id="PTHR43289:SF6">
    <property type="entry name" value="SERINE_THREONINE-PROTEIN KINASE NEKL-3"/>
    <property type="match status" value="1"/>
</dbReference>
<dbReference type="KEGG" id="bbae:FRD01_19070"/>
<dbReference type="CDD" id="cd14014">
    <property type="entry name" value="STKc_PknB_like"/>
    <property type="match status" value="2"/>
</dbReference>
<name>A0A5B8Y036_9DELT</name>
<feature type="binding site" evidence="5">
    <location>
        <position position="409"/>
    </location>
    <ligand>
        <name>ATP</name>
        <dbReference type="ChEBI" id="CHEBI:30616"/>
    </ligand>
</feature>